<proteinExistence type="predicted"/>
<evidence type="ECO:0000313" key="9">
    <source>
        <dbReference type="Proteomes" id="UP001326715"/>
    </source>
</evidence>
<evidence type="ECO:0000313" key="6">
    <source>
        <dbReference type="EMBL" id="SFW11992.1"/>
    </source>
</evidence>
<feature type="domain" description="CheB-type methylesterase" evidence="5">
    <location>
        <begin position="8"/>
        <end position="187"/>
    </location>
</feature>
<dbReference type="GO" id="GO:0008984">
    <property type="term" value="F:protein-glutamate methylesterase activity"/>
    <property type="evidence" value="ECO:0007669"/>
    <property type="project" value="UniProtKB-EC"/>
</dbReference>
<dbReference type="RefSeq" id="WP_072356480.1">
    <property type="nucleotide sequence ID" value="NZ_CP139972.1"/>
</dbReference>
<reference evidence="7 9" key="2">
    <citation type="submission" date="2023-11" db="EMBL/GenBank/DDBJ databases">
        <title>MicrobeMod: A computational toolkit for identifying prokaryotic methylation and restriction-modification with nanopore sequencing.</title>
        <authorList>
            <person name="Crits-Christoph A."/>
            <person name="Kang S.C."/>
            <person name="Lee H."/>
            <person name="Ostrov N."/>
        </authorList>
    </citation>
    <scope>NUCLEOTIDE SEQUENCE [LARGE SCALE GENOMIC DNA]</scope>
    <source>
        <strain evidence="7 9">ATCC 23090</strain>
    </source>
</reference>
<dbReference type="PROSITE" id="PS50122">
    <property type="entry name" value="CHEB"/>
    <property type="match status" value="1"/>
</dbReference>
<dbReference type="PANTHER" id="PTHR42872">
    <property type="entry name" value="PROTEIN-GLUTAMATE METHYLESTERASE/PROTEIN-GLUTAMINE GLUTAMINASE"/>
    <property type="match status" value="1"/>
</dbReference>
<evidence type="ECO:0000259" key="5">
    <source>
        <dbReference type="PROSITE" id="PS50122"/>
    </source>
</evidence>
<evidence type="ECO:0000256" key="2">
    <source>
        <dbReference type="ARBA" id="ARBA00039140"/>
    </source>
</evidence>
<dbReference type="GO" id="GO:0005737">
    <property type="term" value="C:cytoplasm"/>
    <property type="evidence" value="ECO:0007669"/>
    <property type="project" value="InterPro"/>
</dbReference>
<feature type="active site" evidence="4">
    <location>
        <position position="14"/>
    </location>
</feature>
<dbReference type="GO" id="GO:0006935">
    <property type="term" value="P:chemotaxis"/>
    <property type="evidence" value="ECO:0007669"/>
    <property type="project" value="UniProtKB-UniRule"/>
</dbReference>
<evidence type="ECO:0000256" key="1">
    <source>
        <dbReference type="ARBA" id="ARBA00022801"/>
    </source>
</evidence>
<protein>
    <recommendedName>
        <fullName evidence="2">protein-glutamate methylesterase</fullName>
        <ecNumber evidence="2">3.1.1.61</ecNumber>
    </recommendedName>
</protein>
<dbReference type="EMBL" id="CP140154">
    <property type="protein sequence ID" value="WQG89348.1"/>
    <property type="molecule type" value="Genomic_DNA"/>
</dbReference>
<dbReference type="Proteomes" id="UP000183788">
    <property type="component" value="Unassembled WGS sequence"/>
</dbReference>
<dbReference type="InterPro" id="IPR000673">
    <property type="entry name" value="Sig_transdc_resp-reg_Me-estase"/>
</dbReference>
<dbReference type="GO" id="GO:0000156">
    <property type="term" value="F:phosphorelay response regulator activity"/>
    <property type="evidence" value="ECO:0007669"/>
    <property type="project" value="InterPro"/>
</dbReference>
<dbReference type="InterPro" id="IPR035909">
    <property type="entry name" value="CheB_C"/>
</dbReference>
<dbReference type="EMBL" id="FPIZ01000001">
    <property type="protein sequence ID" value="SFW11992.1"/>
    <property type="molecule type" value="Genomic_DNA"/>
</dbReference>
<name>A0A1K1LM66_9BACT</name>
<feature type="active site" evidence="4">
    <location>
        <position position="132"/>
    </location>
</feature>
<dbReference type="STRING" id="1004.SAMN05661012_00033"/>
<dbReference type="Pfam" id="PF01339">
    <property type="entry name" value="CheB_methylest"/>
    <property type="match status" value="1"/>
</dbReference>
<comment type="catalytic activity">
    <reaction evidence="3">
        <text>[protein]-L-glutamate 5-O-methyl ester + H2O = L-glutamyl-[protein] + methanol + H(+)</text>
        <dbReference type="Rhea" id="RHEA:23236"/>
        <dbReference type="Rhea" id="RHEA-COMP:10208"/>
        <dbReference type="Rhea" id="RHEA-COMP:10311"/>
        <dbReference type="ChEBI" id="CHEBI:15377"/>
        <dbReference type="ChEBI" id="CHEBI:15378"/>
        <dbReference type="ChEBI" id="CHEBI:17790"/>
        <dbReference type="ChEBI" id="CHEBI:29973"/>
        <dbReference type="ChEBI" id="CHEBI:82795"/>
        <dbReference type="EC" id="3.1.1.61"/>
    </reaction>
</comment>
<evidence type="ECO:0000313" key="7">
    <source>
        <dbReference type="EMBL" id="WQG89348.1"/>
    </source>
</evidence>
<dbReference type="AlphaFoldDB" id="A0A1K1LM66"/>
<organism evidence="6 8">
    <name type="scientific">Chitinophaga sancti</name>
    <dbReference type="NCBI Taxonomy" id="1004"/>
    <lineage>
        <taxon>Bacteria</taxon>
        <taxon>Pseudomonadati</taxon>
        <taxon>Bacteroidota</taxon>
        <taxon>Chitinophagia</taxon>
        <taxon>Chitinophagales</taxon>
        <taxon>Chitinophagaceae</taxon>
        <taxon>Chitinophaga</taxon>
    </lineage>
</organism>
<dbReference type="CDD" id="cd16433">
    <property type="entry name" value="CheB"/>
    <property type="match status" value="1"/>
</dbReference>
<gene>
    <name evidence="6" type="ORF">SAMN05661012_00033</name>
    <name evidence="7" type="ORF">SR876_30935</name>
</gene>
<keyword evidence="4" id="KW-0145">Chemotaxis</keyword>
<evidence type="ECO:0000256" key="3">
    <source>
        <dbReference type="ARBA" id="ARBA00048267"/>
    </source>
</evidence>
<dbReference type="PANTHER" id="PTHR42872:SF6">
    <property type="entry name" value="PROTEIN-GLUTAMATE METHYLESTERASE_PROTEIN-GLUTAMINE GLUTAMINASE"/>
    <property type="match status" value="1"/>
</dbReference>
<evidence type="ECO:0000256" key="4">
    <source>
        <dbReference type="PROSITE-ProRule" id="PRU00050"/>
    </source>
</evidence>
<keyword evidence="9" id="KW-1185">Reference proteome</keyword>
<dbReference type="Proteomes" id="UP001326715">
    <property type="component" value="Chromosome"/>
</dbReference>
<keyword evidence="1 4" id="KW-0378">Hydrolase</keyword>
<dbReference type="EC" id="3.1.1.61" evidence="2"/>
<sequence length="187" mass="20379">MKDKKYDIITIGGSAGSIAVLTSILDALPDHLQVPVVIVLHRLRNVQSEMGRLLSAKRRIIEPEDKEAVKPRNIYLAPQNYHLMLEADKTFMLDYSELVNYSRPSIDMTFSSVADVYGSRALAILLSGANKDGAAGMRDIIAAGGTGIVQDPATAAFVAMPQAALEMSKEIHVLSVEDIIKFIINEP</sequence>
<reference evidence="6 8" key="1">
    <citation type="submission" date="2016-11" db="EMBL/GenBank/DDBJ databases">
        <authorList>
            <person name="Jaros S."/>
            <person name="Januszkiewicz K."/>
            <person name="Wedrychowicz H."/>
        </authorList>
    </citation>
    <scope>NUCLEOTIDE SEQUENCE [LARGE SCALE GENOMIC DNA]</scope>
    <source>
        <strain evidence="6 8">DSM 784</strain>
    </source>
</reference>
<dbReference type="OrthoDB" id="1524092at2"/>
<dbReference type="SUPFAM" id="SSF52738">
    <property type="entry name" value="Methylesterase CheB, C-terminal domain"/>
    <property type="match status" value="1"/>
</dbReference>
<feature type="active site" evidence="4">
    <location>
        <position position="41"/>
    </location>
</feature>
<evidence type="ECO:0000313" key="8">
    <source>
        <dbReference type="Proteomes" id="UP000183788"/>
    </source>
</evidence>
<dbReference type="Gene3D" id="3.40.50.180">
    <property type="entry name" value="Methylesterase CheB, C-terminal domain"/>
    <property type="match status" value="1"/>
</dbReference>
<accession>A0A1K1LM66</accession>